<dbReference type="Proteomes" id="UP000663193">
    <property type="component" value="Chromosome 4"/>
</dbReference>
<evidence type="ECO:0000313" key="1">
    <source>
        <dbReference type="EMBL" id="QRC94023.1"/>
    </source>
</evidence>
<dbReference type="EMBL" id="CP069026">
    <property type="protein sequence ID" value="QRC94023.1"/>
    <property type="molecule type" value="Genomic_DNA"/>
</dbReference>
<proteinExistence type="predicted"/>
<name>A0A7U2EY46_PHANO</name>
<evidence type="ECO:0000313" key="2">
    <source>
        <dbReference type="Proteomes" id="UP000663193"/>
    </source>
</evidence>
<dbReference type="AlphaFoldDB" id="A0A7U2EY46"/>
<accession>A0A7U2EY46</accession>
<gene>
    <name evidence="1" type="ORF">JI435_405020</name>
</gene>
<keyword evidence="2" id="KW-1185">Reference proteome</keyword>
<dbReference type="VEuPathDB" id="FungiDB:JI435_405020"/>
<sequence>MQTFHLSNRCTRNVCDVRLKALAGIPIIFPSRPVRLSITFAPNISPIAYLSEY</sequence>
<reference evidence="2" key="1">
    <citation type="journal article" date="2021" name="BMC Genomics">
        <title>Chromosome-level genome assembly and manually-curated proteome of model necrotroph Parastagonospora nodorum Sn15 reveals a genome-wide trove of candidate effector homologs, and redundancy of virulence-related functions within an accessory chromosome.</title>
        <authorList>
            <person name="Bertazzoni S."/>
            <person name="Jones D.A.B."/>
            <person name="Phan H.T."/>
            <person name="Tan K.-C."/>
            <person name="Hane J.K."/>
        </authorList>
    </citation>
    <scope>NUCLEOTIDE SEQUENCE [LARGE SCALE GENOMIC DNA]</scope>
    <source>
        <strain evidence="2">SN15 / ATCC MYA-4574 / FGSC 10173)</strain>
    </source>
</reference>
<organism evidence="1 2">
    <name type="scientific">Phaeosphaeria nodorum (strain SN15 / ATCC MYA-4574 / FGSC 10173)</name>
    <name type="common">Glume blotch fungus</name>
    <name type="synonym">Parastagonospora nodorum</name>
    <dbReference type="NCBI Taxonomy" id="321614"/>
    <lineage>
        <taxon>Eukaryota</taxon>
        <taxon>Fungi</taxon>
        <taxon>Dikarya</taxon>
        <taxon>Ascomycota</taxon>
        <taxon>Pezizomycotina</taxon>
        <taxon>Dothideomycetes</taxon>
        <taxon>Pleosporomycetidae</taxon>
        <taxon>Pleosporales</taxon>
        <taxon>Pleosporineae</taxon>
        <taxon>Phaeosphaeriaceae</taxon>
        <taxon>Parastagonospora</taxon>
    </lineage>
</organism>
<protein>
    <submittedName>
        <fullName evidence="1">Uncharacterized protein</fullName>
    </submittedName>
</protein>